<dbReference type="OrthoDB" id="1166481at2759"/>
<comment type="caution">
    <text evidence="9">The sequence shown here is derived from an EMBL/GenBank/DDBJ whole genome shotgun (WGS) entry which is preliminary data.</text>
</comment>
<reference evidence="10" key="2">
    <citation type="submission" date="2019-10" db="EMBL/GenBank/DDBJ databases">
        <title>A de novo genome assembly of a pear dwarfing rootstock.</title>
        <authorList>
            <person name="Wang F."/>
            <person name="Wang J."/>
            <person name="Li S."/>
            <person name="Zhang Y."/>
            <person name="Fang M."/>
            <person name="Ma L."/>
            <person name="Zhao Y."/>
            <person name="Jiang S."/>
        </authorList>
    </citation>
    <scope>NUCLEOTIDE SEQUENCE [LARGE SCALE GENOMIC DNA]</scope>
</reference>
<sequence length="92" mass="10051">MRIADISKKRSDTHLMVTTLIATVTFTAGFTMPGGFNSEGAAILIRTKAFQAFVITNTLAWVFSSSSVACHLFMGPRGKDSLVDYEIKSLYP</sequence>
<reference evidence="9 10" key="3">
    <citation type="submission" date="2019-11" db="EMBL/GenBank/DDBJ databases">
        <title>A de novo genome assembly of a pear dwarfing rootstock.</title>
        <authorList>
            <person name="Wang F."/>
            <person name="Wang J."/>
            <person name="Li S."/>
            <person name="Zhang Y."/>
            <person name="Fang M."/>
            <person name="Ma L."/>
            <person name="Zhao Y."/>
            <person name="Jiang S."/>
        </authorList>
    </citation>
    <scope>NUCLEOTIDE SEQUENCE [LARGE SCALE GENOMIC DNA]</scope>
    <source>
        <strain evidence="9">S2</strain>
        <tissue evidence="9">Leaf</tissue>
    </source>
</reference>
<feature type="domain" description="PGG" evidence="8">
    <location>
        <begin position="8"/>
        <end position="74"/>
    </location>
</feature>
<dbReference type="GO" id="GO:0005886">
    <property type="term" value="C:plasma membrane"/>
    <property type="evidence" value="ECO:0007669"/>
    <property type="project" value="TreeGrafter"/>
</dbReference>
<dbReference type="InterPro" id="IPR026961">
    <property type="entry name" value="PGG_dom"/>
</dbReference>
<evidence type="ECO:0000256" key="6">
    <source>
        <dbReference type="ARBA" id="ARBA00023136"/>
    </source>
</evidence>
<keyword evidence="3" id="KW-0677">Repeat</keyword>
<organism evidence="9 10">
    <name type="scientific">Pyrus ussuriensis x Pyrus communis</name>
    <dbReference type="NCBI Taxonomy" id="2448454"/>
    <lineage>
        <taxon>Eukaryota</taxon>
        <taxon>Viridiplantae</taxon>
        <taxon>Streptophyta</taxon>
        <taxon>Embryophyta</taxon>
        <taxon>Tracheophyta</taxon>
        <taxon>Spermatophyta</taxon>
        <taxon>Magnoliopsida</taxon>
        <taxon>eudicotyledons</taxon>
        <taxon>Gunneridae</taxon>
        <taxon>Pentapetalae</taxon>
        <taxon>rosids</taxon>
        <taxon>fabids</taxon>
        <taxon>Rosales</taxon>
        <taxon>Rosaceae</taxon>
        <taxon>Amygdaloideae</taxon>
        <taxon>Maleae</taxon>
        <taxon>Pyrus</taxon>
    </lineage>
</organism>
<evidence type="ECO:0000313" key="10">
    <source>
        <dbReference type="Proteomes" id="UP000327157"/>
    </source>
</evidence>
<dbReference type="AlphaFoldDB" id="A0A5N5HLV2"/>
<accession>A0A5N5HLV2</accession>
<proteinExistence type="predicted"/>
<keyword evidence="4 7" id="KW-1133">Transmembrane helix</keyword>
<dbReference type="Pfam" id="PF13962">
    <property type="entry name" value="PGG"/>
    <property type="match status" value="1"/>
</dbReference>
<feature type="transmembrane region" description="Helical" evidence="7">
    <location>
        <begin position="52"/>
        <end position="74"/>
    </location>
</feature>
<evidence type="ECO:0000256" key="2">
    <source>
        <dbReference type="ARBA" id="ARBA00022692"/>
    </source>
</evidence>
<evidence type="ECO:0000259" key="8">
    <source>
        <dbReference type="Pfam" id="PF13962"/>
    </source>
</evidence>
<evidence type="ECO:0000256" key="5">
    <source>
        <dbReference type="ARBA" id="ARBA00023043"/>
    </source>
</evidence>
<keyword evidence="2 7" id="KW-0812">Transmembrane</keyword>
<keyword evidence="10" id="KW-1185">Reference proteome</keyword>
<name>A0A5N5HLV2_9ROSA</name>
<dbReference type="Proteomes" id="UP000327157">
    <property type="component" value="Chromosome 8"/>
</dbReference>
<protein>
    <submittedName>
        <fullName evidence="9">Ankyrin repeat-containing protein</fullName>
    </submittedName>
</protein>
<dbReference type="PANTHER" id="PTHR24186">
    <property type="entry name" value="PROTEIN PHOSPHATASE 1 REGULATORY SUBUNIT"/>
    <property type="match status" value="1"/>
</dbReference>
<evidence type="ECO:0000256" key="3">
    <source>
        <dbReference type="ARBA" id="ARBA00022737"/>
    </source>
</evidence>
<keyword evidence="6 7" id="KW-0472">Membrane</keyword>
<comment type="subcellular location">
    <subcellularLocation>
        <location evidence="1">Membrane</location>
        <topology evidence="1">Multi-pass membrane protein</topology>
    </subcellularLocation>
</comment>
<dbReference type="PANTHER" id="PTHR24186:SF36">
    <property type="entry name" value="SERINE_THREONINE-PROTEIN PHOSPHATASE 6 REGULATORY ANKYRIN REPEAT SUBUNIT A-LIKE"/>
    <property type="match status" value="1"/>
</dbReference>
<keyword evidence="5" id="KW-0040">ANK repeat</keyword>
<evidence type="ECO:0000313" key="9">
    <source>
        <dbReference type="EMBL" id="KAB2628598.1"/>
    </source>
</evidence>
<dbReference type="EMBL" id="SMOL01000148">
    <property type="protein sequence ID" value="KAB2628598.1"/>
    <property type="molecule type" value="Genomic_DNA"/>
</dbReference>
<gene>
    <name evidence="9" type="ORF">D8674_033393</name>
</gene>
<feature type="transmembrane region" description="Helical" evidence="7">
    <location>
        <begin position="12"/>
        <end position="32"/>
    </location>
</feature>
<evidence type="ECO:0000256" key="7">
    <source>
        <dbReference type="SAM" id="Phobius"/>
    </source>
</evidence>
<evidence type="ECO:0000256" key="1">
    <source>
        <dbReference type="ARBA" id="ARBA00004141"/>
    </source>
</evidence>
<evidence type="ECO:0000256" key="4">
    <source>
        <dbReference type="ARBA" id="ARBA00022989"/>
    </source>
</evidence>
<reference evidence="9 10" key="1">
    <citation type="submission" date="2019-09" db="EMBL/GenBank/DDBJ databases">
        <authorList>
            <person name="Ou C."/>
        </authorList>
    </citation>
    <scope>NUCLEOTIDE SEQUENCE [LARGE SCALE GENOMIC DNA]</scope>
    <source>
        <strain evidence="9">S2</strain>
        <tissue evidence="9">Leaf</tissue>
    </source>
</reference>